<keyword evidence="2" id="KW-1185">Reference proteome</keyword>
<evidence type="ECO:0000313" key="2">
    <source>
        <dbReference type="Proteomes" id="UP001308776"/>
    </source>
</evidence>
<dbReference type="EMBL" id="JAQGFR010000011">
    <property type="protein sequence ID" value="MEB8512507.1"/>
    <property type="molecule type" value="Genomic_DNA"/>
</dbReference>
<reference evidence="1 2" key="1">
    <citation type="submission" date="2022-11" db="EMBL/GenBank/DDBJ databases">
        <title>Comparative genomics analysis of Acidithiobacillus ferriphilus.</title>
        <authorList>
            <person name="Ma L."/>
        </authorList>
    </citation>
    <scope>NUCLEOTIDE SEQUENCE [LARGE SCALE GENOMIC DNA]</scope>
    <source>
        <strain evidence="1 2">DY15</strain>
    </source>
</reference>
<protein>
    <submittedName>
        <fullName evidence="1">Uncharacterized protein</fullName>
    </submittedName>
</protein>
<evidence type="ECO:0000313" key="1">
    <source>
        <dbReference type="EMBL" id="MEB8512507.1"/>
    </source>
</evidence>
<gene>
    <name evidence="1" type="ORF">OW717_00440</name>
</gene>
<dbReference type="RefSeq" id="WP_155735354.1">
    <property type="nucleotide sequence ID" value="NZ_JAAZUA010000051.1"/>
</dbReference>
<dbReference type="Proteomes" id="UP001308776">
    <property type="component" value="Unassembled WGS sequence"/>
</dbReference>
<name>A0ABU6FKC7_9PROT</name>
<proteinExistence type="predicted"/>
<organism evidence="1 2">
    <name type="scientific">Acidithiobacillus ferriphilus</name>
    <dbReference type="NCBI Taxonomy" id="1689834"/>
    <lineage>
        <taxon>Bacteria</taxon>
        <taxon>Pseudomonadati</taxon>
        <taxon>Pseudomonadota</taxon>
        <taxon>Acidithiobacillia</taxon>
        <taxon>Acidithiobacillales</taxon>
        <taxon>Acidithiobacillaceae</taxon>
        <taxon>Acidithiobacillus</taxon>
    </lineage>
</organism>
<comment type="caution">
    <text evidence="1">The sequence shown here is derived from an EMBL/GenBank/DDBJ whole genome shotgun (WGS) entry which is preliminary data.</text>
</comment>
<sequence>MAEVKVFSTGIDPNGLILNRFTQSCNEVTPSILWQHLPILERFRYGI</sequence>
<accession>A0ABU6FKC7</accession>